<evidence type="ECO:0000256" key="19">
    <source>
        <dbReference type="HAMAP-Rule" id="MF_00719"/>
    </source>
</evidence>
<dbReference type="Pfam" id="PF02654">
    <property type="entry name" value="CobS"/>
    <property type="match status" value="1"/>
</dbReference>
<evidence type="ECO:0000256" key="7">
    <source>
        <dbReference type="ARBA" id="ARBA00022475"/>
    </source>
</evidence>
<keyword evidence="8 19" id="KW-0169">Cobalamin biosynthesis</keyword>
<dbReference type="InterPro" id="IPR003805">
    <property type="entry name" value="CobS"/>
</dbReference>
<dbReference type="EMBL" id="MSFI01000006">
    <property type="protein sequence ID" value="OMP68088.1"/>
    <property type="molecule type" value="Genomic_DNA"/>
</dbReference>
<keyword evidence="10 19" id="KW-0812">Transmembrane</keyword>
<feature type="transmembrane region" description="Helical" evidence="19">
    <location>
        <begin position="184"/>
        <end position="217"/>
    </location>
</feature>
<organism evidence="20 21">
    <name type="scientific">Domibacillus epiphyticus</name>
    <dbReference type="NCBI Taxonomy" id="1714355"/>
    <lineage>
        <taxon>Bacteria</taxon>
        <taxon>Bacillati</taxon>
        <taxon>Bacillota</taxon>
        <taxon>Bacilli</taxon>
        <taxon>Bacillales</taxon>
        <taxon>Bacillaceae</taxon>
        <taxon>Domibacillus</taxon>
    </lineage>
</organism>
<dbReference type="EC" id="2.7.8.26" evidence="5 19"/>
<dbReference type="UniPathway" id="UPA00148">
    <property type="reaction ID" value="UER00238"/>
</dbReference>
<evidence type="ECO:0000256" key="17">
    <source>
        <dbReference type="ARBA" id="ARBA00048623"/>
    </source>
</evidence>
<evidence type="ECO:0000256" key="6">
    <source>
        <dbReference type="ARBA" id="ARBA00015850"/>
    </source>
</evidence>
<feature type="transmembrane region" description="Helical" evidence="19">
    <location>
        <begin position="138"/>
        <end position="163"/>
    </location>
</feature>
<feature type="transmembrane region" description="Helical" evidence="19">
    <location>
        <begin position="36"/>
        <end position="57"/>
    </location>
</feature>
<keyword evidence="7 19" id="KW-1003">Cell membrane</keyword>
<evidence type="ECO:0000256" key="9">
    <source>
        <dbReference type="ARBA" id="ARBA00022679"/>
    </source>
</evidence>
<dbReference type="STRING" id="1714355.BTO28_03810"/>
<evidence type="ECO:0000256" key="8">
    <source>
        <dbReference type="ARBA" id="ARBA00022573"/>
    </source>
</evidence>
<feature type="transmembrane region" description="Helical" evidence="19">
    <location>
        <begin position="112"/>
        <end position="132"/>
    </location>
</feature>
<evidence type="ECO:0000256" key="11">
    <source>
        <dbReference type="ARBA" id="ARBA00022842"/>
    </source>
</evidence>
<dbReference type="RefSeq" id="WP_076764182.1">
    <property type="nucleotide sequence ID" value="NZ_MSFI01000006.1"/>
</dbReference>
<evidence type="ECO:0000256" key="16">
    <source>
        <dbReference type="ARBA" id="ARBA00032853"/>
    </source>
</evidence>
<sequence length="258" mass="29003">MKAYIYAAGIIIQFFTVLPLHRTLPMEKAELRAVLHLFPVLGLVKGFIYAGAFWSLLEWTPFSPLAAAFFVWLLPIMLTGGLHLDGLMDWADAHFSFRDKERRLAILSDPRAGAFGVLALVLLLAAKFLFIFETVTAGSYYAFFIFLIPFFAHIMTGLFLQYVPPAKEEGLAFFFQKGHSKSLPFIYTVFVIIAGSIYAVYPLFWVMLGVSCLYFFVIKHGMQKEFGGATGDLYGAAQEGAELLLWMILWLSVSFAMV</sequence>
<dbReference type="GO" id="GO:0009236">
    <property type="term" value="P:cobalamin biosynthetic process"/>
    <property type="evidence" value="ECO:0007669"/>
    <property type="project" value="UniProtKB-UniRule"/>
</dbReference>
<feature type="transmembrane region" description="Helical" evidence="19">
    <location>
        <begin position="69"/>
        <end position="91"/>
    </location>
</feature>
<keyword evidence="21" id="KW-1185">Reference proteome</keyword>
<keyword evidence="9 19" id="KW-0808">Transferase</keyword>
<comment type="catalytic activity">
    <reaction evidence="17 19">
        <text>alpha-ribazole + adenosylcob(III)inamide-GDP = adenosylcob(III)alamin + GMP + H(+)</text>
        <dbReference type="Rhea" id="RHEA:16049"/>
        <dbReference type="ChEBI" id="CHEBI:10329"/>
        <dbReference type="ChEBI" id="CHEBI:15378"/>
        <dbReference type="ChEBI" id="CHEBI:18408"/>
        <dbReference type="ChEBI" id="CHEBI:58115"/>
        <dbReference type="ChEBI" id="CHEBI:60487"/>
        <dbReference type="EC" id="2.7.8.26"/>
    </reaction>
</comment>
<dbReference type="Proteomes" id="UP000188613">
    <property type="component" value="Unassembled WGS sequence"/>
</dbReference>
<evidence type="ECO:0000313" key="20">
    <source>
        <dbReference type="EMBL" id="OMP68088.1"/>
    </source>
</evidence>
<evidence type="ECO:0000256" key="10">
    <source>
        <dbReference type="ARBA" id="ARBA00022692"/>
    </source>
</evidence>
<evidence type="ECO:0000256" key="2">
    <source>
        <dbReference type="ARBA" id="ARBA00004651"/>
    </source>
</evidence>
<comment type="subcellular location">
    <subcellularLocation>
        <location evidence="2 19">Cell membrane</location>
        <topology evidence="2 19">Multi-pass membrane protein</topology>
    </subcellularLocation>
</comment>
<keyword evidence="13 19" id="KW-0472">Membrane</keyword>
<dbReference type="GO" id="GO:0008818">
    <property type="term" value="F:cobalamin 5'-phosphate synthase activity"/>
    <property type="evidence" value="ECO:0007669"/>
    <property type="project" value="UniProtKB-UniRule"/>
</dbReference>
<comment type="function">
    <text evidence="14 19">Joins adenosylcobinamide-GDP and alpha-ribazole to generate adenosylcobalamin (Ado-cobalamin). Also synthesizes adenosylcobalamin 5'-phosphate from adenosylcobinamide-GDP and alpha-ribazole 5'-phosphate.</text>
</comment>
<evidence type="ECO:0000256" key="14">
    <source>
        <dbReference type="ARBA" id="ARBA00025228"/>
    </source>
</evidence>
<evidence type="ECO:0000256" key="5">
    <source>
        <dbReference type="ARBA" id="ARBA00013200"/>
    </source>
</evidence>
<dbReference type="GO" id="GO:0005886">
    <property type="term" value="C:plasma membrane"/>
    <property type="evidence" value="ECO:0007669"/>
    <property type="project" value="UniProtKB-SubCell"/>
</dbReference>
<dbReference type="PANTHER" id="PTHR34148:SF1">
    <property type="entry name" value="ADENOSYLCOBINAMIDE-GDP RIBAZOLETRANSFERASE"/>
    <property type="match status" value="1"/>
</dbReference>
<comment type="cofactor">
    <cofactor evidence="1 19">
        <name>Mg(2+)</name>
        <dbReference type="ChEBI" id="CHEBI:18420"/>
    </cofactor>
</comment>
<evidence type="ECO:0000256" key="4">
    <source>
        <dbReference type="ARBA" id="ARBA00010561"/>
    </source>
</evidence>
<evidence type="ECO:0000256" key="12">
    <source>
        <dbReference type="ARBA" id="ARBA00022989"/>
    </source>
</evidence>
<evidence type="ECO:0000256" key="1">
    <source>
        <dbReference type="ARBA" id="ARBA00001946"/>
    </source>
</evidence>
<dbReference type="HAMAP" id="MF_00719">
    <property type="entry name" value="CobS"/>
    <property type="match status" value="1"/>
</dbReference>
<dbReference type="NCBIfam" id="TIGR00317">
    <property type="entry name" value="cobS"/>
    <property type="match status" value="1"/>
</dbReference>
<dbReference type="PANTHER" id="PTHR34148">
    <property type="entry name" value="ADENOSYLCOBINAMIDE-GDP RIBAZOLETRANSFERASE"/>
    <property type="match status" value="1"/>
</dbReference>
<comment type="caution">
    <text evidence="20">The sequence shown here is derived from an EMBL/GenBank/DDBJ whole genome shotgun (WGS) entry which is preliminary data.</text>
</comment>
<feature type="transmembrane region" description="Helical" evidence="19">
    <location>
        <begin position="6"/>
        <end position="24"/>
    </location>
</feature>
<evidence type="ECO:0000256" key="18">
    <source>
        <dbReference type="ARBA" id="ARBA00049504"/>
    </source>
</evidence>
<proteinExistence type="inferred from homology"/>
<comment type="catalytic activity">
    <reaction evidence="18 19">
        <text>alpha-ribazole 5'-phosphate + adenosylcob(III)inamide-GDP = adenosylcob(III)alamin 5'-phosphate + GMP + H(+)</text>
        <dbReference type="Rhea" id="RHEA:23560"/>
        <dbReference type="ChEBI" id="CHEBI:15378"/>
        <dbReference type="ChEBI" id="CHEBI:57918"/>
        <dbReference type="ChEBI" id="CHEBI:58115"/>
        <dbReference type="ChEBI" id="CHEBI:60487"/>
        <dbReference type="ChEBI" id="CHEBI:60493"/>
        <dbReference type="EC" id="2.7.8.26"/>
    </reaction>
</comment>
<gene>
    <name evidence="19" type="primary">cobS</name>
    <name evidence="20" type="ORF">BTO28_03810</name>
</gene>
<dbReference type="OrthoDB" id="9794626at2"/>
<dbReference type="AlphaFoldDB" id="A0A1V2AAS0"/>
<accession>A0A1V2AAS0</accession>
<evidence type="ECO:0000256" key="15">
    <source>
        <dbReference type="ARBA" id="ARBA00032605"/>
    </source>
</evidence>
<keyword evidence="12 19" id="KW-1133">Transmembrane helix</keyword>
<name>A0A1V2AAS0_9BACI</name>
<protein>
    <recommendedName>
        <fullName evidence="6 19">Adenosylcobinamide-GDP ribazoletransferase</fullName>
        <ecNumber evidence="5 19">2.7.8.26</ecNumber>
    </recommendedName>
    <alternativeName>
        <fullName evidence="16 19">Cobalamin synthase</fullName>
    </alternativeName>
    <alternativeName>
        <fullName evidence="15 19">Cobalamin-5'-phosphate synthase</fullName>
    </alternativeName>
</protein>
<evidence type="ECO:0000256" key="3">
    <source>
        <dbReference type="ARBA" id="ARBA00004663"/>
    </source>
</evidence>
<evidence type="ECO:0000256" key="13">
    <source>
        <dbReference type="ARBA" id="ARBA00023136"/>
    </source>
</evidence>
<dbReference type="GO" id="GO:0051073">
    <property type="term" value="F:adenosylcobinamide-GDP ribazoletransferase activity"/>
    <property type="evidence" value="ECO:0007669"/>
    <property type="project" value="UniProtKB-UniRule"/>
</dbReference>
<comment type="pathway">
    <text evidence="3 19">Cofactor biosynthesis; adenosylcobalamin biosynthesis; adenosylcobalamin from cob(II)yrinate a,c-diamide: step 7/7.</text>
</comment>
<keyword evidence="11 19" id="KW-0460">Magnesium</keyword>
<comment type="similarity">
    <text evidence="4 19">Belongs to the CobS family.</text>
</comment>
<reference evidence="20 21" key="1">
    <citation type="submission" date="2016-12" db="EMBL/GenBank/DDBJ databases">
        <title>Domibacillus sp. SAB 38T whole genome sequencing.</title>
        <authorList>
            <person name="Verma A."/>
            <person name="Ojha A.K."/>
            <person name="Krishnamurthi S."/>
        </authorList>
    </citation>
    <scope>NUCLEOTIDE SEQUENCE [LARGE SCALE GENOMIC DNA]</scope>
    <source>
        <strain evidence="20 21">SAB 38</strain>
    </source>
</reference>
<evidence type="ECO:0000313" key="21">
    <source>
        <dbReference type="Proteomes" id="UP000188613"/>
    </source>
</evidence>